<dbReference type="PROSITE" id="PS50192">
    <property type="entry name" value="T_SNARE"/>
    <property type="match status" value="1"/>
</dbReference>
<dbReference type="Gene3D" id="1.20.58.70">
    <property type="match status" value="1"/>
</dbReference>
<protein>
    <submittedName>
        <fullName evidence="2">Oidioi.mRNA.OKI2018_I69.PAR.g12668.t1.cds</fullName>
    </submittedName>
</protein>
<gene>
    <name evidence="2" type="ORF">OKIOD_LOCUS4226</name>
</gene>
<reference evidence="2 3" key="1">
    <citation type="submission" date="2021-04" db="EMBL/GenBank/DDBJ databases">
        <authorList>
            <person name="Bliznina A."/>
        </authorList>
    </citation>
    <scope>NUCLEOTIDE SEQUENCE [LARGE SCALE GENOMIC DNA]</scope>
</reference>
<sequence length="217" mass="24642">MCQVDRSKSFEEALSKYRKLDGLKKDILRNRKRSALSKTLHEVTKQLNILKRKSRKCSSEDEEFLEEVNWVSQELLALKAAEVSGSLANDHRNIAVSTLEAALKDIVSTYQKNITKARRRMKLSTKPAHQHVKVQPVVQEFDQKDISNEEEERYLAEALALKEDFDEVALIESKVTDIAQLQHKIAENINLQAEVADNIQSNVSLSQSANPPHPLAQ</sequence>
<dbReference type="Proteomes" id="UP001158576">
    <property type="component" value="Chromosome PAR"/>
</dbReference>
<name>A0ABN7S5U7_OIKDI</name>
<dbReference type="EMBL" id="OU015568">
    <property type="protein sequence ID" value="CAG5090626.1"/>
    <property type="molecule type" value="Genomic_DNA"/>
</dbReference>
<organism evidence="2 3">
    <name type="scientific">Oikopleura dioica</name>
    <name type="common">Tunicate</name>
    <dbReference type="NCBI Taxonomy" id="34765"/>
    <lineage>
        <taxon>Eukaryota</taxon>
        <taxon>Metazoa</taxon>
        <taxon>Chordata</taxon>
        <taxon>Tunicata</taxon>
        <taxon>Appendicularia</taxon>
        <taxon>Copelata</taxon>
        <taxon>Oikopleuridae</taxon>
        <taxon>Oikopleura</taxon>
    </lineage>
</organism>
<feature type="domain" description="T-SNARE coiled-coil homology" evidence="1">
    <location>
        <begin position="158"/>
        <end position="204"/>
    </location>
</feature>
<evidence type="ECO:0000259" key="1">
    <source>
        <dbReference type="PROSITE" id="PS50192"/>
    </source>
</evidence>
<evidence type="ECO:0000313" key="3">
    <source>
        <dbReference type="Proteomes" id="UP001158576"/>
    </source>
</evidence>
<proteinExistence type="predicted"/>
<keyword evidence="3" id="KW-1185">Reference proteome</keyword>
<dbReference type="SUPFAM" id="SSF47661">
    <property type="entry name" value="t-snare proteins"/>
    <property type="match status" value="1"/>
</dbReference>
<accession>A0ABN7S5U7</accession>
<dbReference type="InterPro" id="IPR000727">
    <property type="entry name" value="T_SNARE_dom"/>
</dbReference>
<evidence type="ECO:0000313" key="2">
    <source>
        <dbReference type="EMBL" id="CAG5090626.1"/>
    </source>
</evidence>
<dbReference type="InterPro" id="IPR010989">
    <property type="entry name" value="SNARE"/>
</dbReference>